<dbReference type="EMBL" id="AYYH01000006">
    <property type="protein sequence ID" value="KRN10814.1"/>
    <property type="molecule type" value="Genomic_DNA"/>
</dbReference>
<name>A0A0R2E3D6_9LACO</name>
<comment type="caution">
    <text evidence="14">The sequence shown here is derived from an EMBL/GenBank/DDBJ whole genome shotgun (WGS) entry which is preliminary data.</text>
</comment>
<dbReference type="Proteomes" id="UP000050898">
    <property type="component" value="Unassembled WGS sequence"/>
</dbReference>
<evidence type="ECO:0000256" key="6">
    <source>
        <dbReference type="ARBA" id="ARBA00023125"/>
    </source>
</evidence>
<dbReference type="PROSITE" id="PS51217">
    <property type="entry name" value="UVRD_HELICASE_CTER"/>
    <property type="match status" value="1"/>
</dbReference>
<dbReference type="Gene3D" id="3.40.50.300">
    <property type="entry name" value="P-loop containing nucleotide triphosphate hydrolases"/>
    <property type="match status" value="2"/>
</dbReference>
<keyword evidence="6" id="KW-0238">DNA-binding</keyword>
<dbReference type="InterPro" id="IPR000212">
    <property type="entry name" value="DNA_helicase_UvrD/REP"/>
</dbReference>
<evidence type="ECO:0000256" key="1">
    <source>
        <dbReference type="ARBA" id="ARBA00009922"/>
    </source>
</evidence>
<dbReference type="PANTHER" id="PTHR11070">
    <property type="entry name" value="UVRD / RECB / PCRA DNA HELICASE FAMILY MEMBER"/>
    <property type="match status" value="1"/>
</dbReference>
<keyword evidence="4 11" id="KW-0347">Helicase</keyword>
<feature type="binding site" evidence="11">
    <location>
        <begin position="22"/>
        <end position="29"/>
    </location>
    <ligand>
        <name>ATP</name>
        <dbReference type="ChEBI" id="CHEBI:30616"/>
    </ligand>
</feature>
<dbReference type="CDD" id="cd17932">
    <property type="entry name" value="DEXQc_UvrD"/>
    <property type="match status" value="1"/>
</dbReference>
<evidence type="ECO:0000256" key="3">
    <source>
        <dbReference type="ARBA" id="ARBA00022801"/>
    </source>
</evidence>
<dbReference type="GO" id="GO:0005524">
    <property type="term" value="F:ATP binding"/>
    <property type="evidence" value="ECO:0007669"/>
    <property type="project" value="UniProtKB-UniRule"/>
</dbReference>
<dbReference type="SUPFAM" id="SSF52540">
    <property type="entry name" value="P-loop containing nucleoside triphosphate hydrolases"/>
    <property type="match status" value="1"/>
</dbReference>
<evidence type="ECO:0000256" key="11">
    <source>
        <dbReference type="PROSITE-ProRule" id="PRU00560"/>
    </source>
</evidence>
<dbReference type="PATRIC" id="fig|1046596.6.peg.2160"/>
<reference evidence="14 15" key="1">
    <citation type="journal article" date="2015" name="Genome Announc.">
        <title>Expanding the biotechnology potential of lactobacilli through comparative genomics of 213 strains and associated genera.</title>
        <authorList>
            <person name="Sun Z."/>
            <person name="Harris H.M."/>
            <person name="McCann A."/>
            <person name="Guo C."/>
            <person name="Argimon S."/>
            <person name="Zhang W."/>
            <person name="Yang X."/>
            <person name="Jeffery I.B."/>
            <person name="Cooney J.C."/>
            <person name="Kagawa T.F."/>
            <person name="Liu W."/>
            <person name="Song Y."/>
            <person name="Salvetti E."/>
            <person name="Wrobel A."/>
            <person name="Rasinkangas P."/>
            <person name="Parkhill J."/>
            <person name="Rea M.C."/>
            <person name="O'Sullivan O."/>
            <person name="Ritari J."/>
            <person name="Douillard F.P."/>
            <person name="Paul Ross R."/>
            <person name="Yang R."/>
            <person name="Briner A.E."/>
            <person name="Felis G.E."/>
            <person name="de Vos W.M."/>
            <person name="Barrangou R."/>
            <person name="Klaenhammer T.R."/>
            <person name="Caufield P.W."/>
            <person name="Cui Y."/>
            <person name="Zhang H."/>
            <person name="O'Toole P.W."/>
        </authorList>
    </citation>
    <scope>NUCLEOTIDE SEQUENCE [LARGE SCALE GENOMIC DNA]</scope>
    <source>
        <strain evidence="14 15">DSM 20444</strain>
    </source>
</reference>
<dbReference type="PANTHER" id="PTHR11070:SF2">
    <property type="entry name" value="ATP-DEPENDENT DNA HELICASE SRS2"/>
    <property type="match status" value="1"/>
</dbReference>
<evidence type="ECO:0000256" key="10">
    <source>
        <dbReference type="ARBA" id="ARBA00048988"/>
    </source>
</evidence>
<keyword evidence="2 11" id="KW-0547">Nucleotide-binding</keyword>
<dbReference type="InterPro" id="IPR027417">
    <property type="entry name" value="P-loop_NTPase"/>
</dbReference>
<comment type="similarity">
    <text evidence="1">Belongs to the helicase family. UvrD subfamily.</text>
</comment>
<dbReference type="Gene3D" id="1.10.10.160">
    <property type="match status" value="1"/>
</dbReference>
<evidence type="ECO:0000259" key="13">
    <source>
        <dbReference type="PROSITE" id="PS51217"/>
    </source>
</evidence>
<evidence type="ECO:0000256" key="5">
    <source>
        <dbReference type="ARBA" id="ARBA00022840"/>
    </source>
</evidence>
<dbReference type="RefSeq" id="WP_010078220.1">
    <property type="nucleotide sequence ID" value="NZ_AYYH01000006.1"/>
</dbReference>
<feature type="domain" description="UvrD-like helicase ATP-binding" evidence="12">
    <location>
        <begin position="1"/>
        <end position="287"/>
    </location>
</feature>
<accession>A0A0R2E3D6</accession>
<evidence type="ECO:0000313" key="14">
    <source>
        <dbReference type="EMBL" id="KRN10814.1"/>
    </source>
</evidence>
<keyword evidence="3 11" id="KW-0378">Hydrolase</keyword>
<comment type="catalytic activity">
    <reaction evidence="8">
        <text>Couples ATP hydrolysis with the unwinding of duplex DNA by translocating in the 3'-5' direction.</text>
        <dbReference type="EC" id="5.6.2.4"/>
    </reaction>
</comment>
<keyword evidence="15" id="KW-1185">Reference proteome</keyword>
<dbReference type="Pfam" id="PF13361">
    <property type="entry name" value="UvrD_C"/>
    <property type="match status" value="1"/>
</dbReference>
<evidence type="ECO:0000259" key="12">
    <source>
        <dbReference type="PROSITE" id="PS51198"/>
    </source>
</evidence>
<dbReference type="GO" id="GO:0016887">
    <property type="term" value="F:ATP hydrolysis activity"/>
    <property type="evidence" value="ECO:0007669"/>
    <property type="project" value="RHEA"/>
</dbReference>
<evidence type="ECO:0000256" key="8">
    <source>
        <dbReference type="ARBA" id="ARBA00034617"/>
    </source>
</evidence>
<evidence type="ECO:0000256" key="7">
    <source>
        <dbReference type="ARBA" id="ARBA00023235"/>
    </source>
</evidence>
<dbReference type="Gene3D" id="1.10.486.10">
    <property type="entry name" value="PCRA, domain 4"/>
    <property type="match status" value="1"/>
</dbReference>
<sequence length="645" mass="74276">MELTESQKEAIYSDSSKILVNASAGSGKTSVFAARIVNLIENEKVNPKRILGLTFSKDGANNMRKRVIKYIGNVGNDVELSTFHSFAYKLLHSNFPKYYNHIQMMKSWWKLKTLSGIVGRPTNMNPDGLNIPVTAPELSMFVSYQKSNMILKGMPVVIDEKTGYVSEDLRESLQKAYEMFLERQKNARLIEYDDLLLHLYYRLYSSPEFRMEVADKYDYIMVDEFQDTSKINFEILKMIVKDNLFVVGDFRQSIYSFINADINNILEFKDNFKDAHVVELRENFRSTEKIVDLSNELIDGRNIEKYKQFDNAKSAIGIEGNDIQFKIFQTDEDEADAIVSKIKELVSEDYNDYQDFAILLRTNSQMSVYESLFAEEEIPVNISGGHSFFERSEIDVLLSYLKVMLDHSDNQSMARIINVPNRFISNNVQAALDKYAFAQKISIFEGMRSFSALSDRKPIQYLSEILSHFEDSLDITPAKDVLQYVLNSTKYSQHIMSTARTEVERQAKMESISSLIGISSNFENVEKFLKHIDMIKDNNKKSQKEAVNLMTVHSSKGLEFDHVFIPAVSDDYYPHDMCNGNYEEEARLLYVAITRAKYNLDLSYSANKTNGKGAYRKPSRFLNCIYPDLKKKQKLLYQGTDVVEV</sequence>
<organism evidence="14 15">
    <name type="scientific">Liquorilactobacillus mali KCTC 3596 = DSM 20444</name>
    <dbReference type="NCBI Taxonomy" id="1046596"/>
    <lineage>
        <taxon>Bacteria</taxon>
        <taxon>Bacillati</taxon>
        <taxon>Bacillota</taxon>
        <taxon>Bacilli</taxon>
        <taxon>Lactobacillales</taxon>
        <taxon>Lactobacillaceae</taxon>
        <taxon>Liquorilactobacillus</taxon>
    </lineage>
</organism>
<dbReference type="AlphaFoldDB" id="A0A0R2E3D6"/>
<gene>
    <name evidence="14" type="ORF">FD00_GL002057</name>
</gene>
<dbReference type="Pfam" id="PF00580">
    <property type="entry name" value="UvrD-helicase"/>
    <property type="match status" value="1"/>
</dbReference>
<protein>
    <recommendedName>
        <fullName evidence="9">DNA 3'-5' helicase</fullName>
        <ecNumber evidence="9">5.6.2.4</ecNumber>
    </recommendedName>
</protein>
<evidence type="ECO:0000313" key="15">
    <source>
        <dbReference type="Proteomes" id="UP000050898"/>
    </source>
</evidence>
<dbReference type="PROSITE" id="PS51198">
    <property type="entry name" value="UVRD_HELICASE_ATP_BIND"/>
    <property type="match status" value="1"/>
</dbReference>
<keyword evidence="5 11" id="KW-0067">ATP-binding</keyword>
<evidence type="ECO:0000256" key="2">
    <source>
        <dbReference type="ARBA" id="ARBA00022741"/>
    </source>
</evidence>
<dbReference type="GO" id="GO:0043138">
    <property type="term" value="F:3'-5' DNA helicase activity"/>
    <property type="evidence" value="ECO:0007669"/>
    <property type="project" value="UniProtKB-EC"/>
</dbReference>
<dbReference type="GO" id="GO:0003677">
    <property type="term" value="F:DNA binding"/>
    <property type="evidence" value="ECO:0007669"/>
    <property type="project" value="UniProtKB-KW"/>
</dbReference>
<comment type="catalytic activity">
    <reaction evidence="10">
        <text>ATP + H2O = ADP + phosphate + H(+)</text>
        <dbReference type="Rhea" id="RHEA:13065"/>
        <dbReference type="ChEBI" id="CHEBI:15377"/>
        <dbReference type="ChEBI" id="CHEBI:15378"/>
        <dbReference type="ChEBI" id="CHEBI:30616"/>
        <dbReference type="ChEBI" id="CHEBI:43474"/>
        <dbReference type="ChEBI" id="CHEBI:456216"/>
        <dbReference type="EC" id="5.6.2.4"/>
    </reaction>
</comment>
<dbReference type="InterPro" id="IPR014017">
    <property type="entry name" value="DNA_helicase_UvrD-like_C"/>
</dbReference>
<dbReference type="EC" id="5.6.2.4" evidence="9"/>
<dbReference type="GO" id="GO:0000725">
    <property type="term" value="P:recombinational repair"/>
    <property type="evidence" value="ECO:0007669"/>
    <property type="project" value="TreeGrafter"/>
</dbReference>
<dbReference type="InterPro" id="IPR014016">
    <property type="entry name" value="UvrD-like_ATP-bd"/>
</dbReference>
<proteinExistence type="inferred from homology"/>
<dbReference type="InterPro" id="IPR013986">
    <property type="entry name" value="DExx_box_DNA_helicase_dom_sf"/>
</dbReference>
<feature type="domain" description="UvrD-like helicase C-terminal" evidence="13">
    <location>
        <begin position="288"/>
        <end position="557"/>
    </location>
</feature>
<keyword evidence="7" id="KW-0413">Isomerase</keyword>
<evidence type="ECO:0000256" key="9">
    <source>
        <dbReference type="ARBA" id="ARBA00034808"/>
    </source>
</evidence>
<evidence type="ECO:0000256" key="4">
    <source>
        <dbReference type="ARBA" id="ARBA00022806"/>
    </source>
</evidence>